<dbReference type="InterPro" id="IPR013087">
    <property type="entry name" value="Znf_C2H2_type"/>
</dbReference>
<gene>
    <name evidence="8" type="ORF">PLXY2_LOCUS11386</name>
</gene>
<dbReference type="InterPro" id="IPR036236">
    <property type="entry name" value="Znf_C2H2_sf"/>
</dbReference>
<dbReference type="GO" id="GO:0008270">
    <property type="term" value="F:zinc ion binding"/>
    <property type="evidence" value="ECO:0007669"/>
    <property type="project" value="UniProtKB-KW"/>
</dbReference>
<keyword evidence="9" id="KW-1185">Reference proteome</keyword>
<dbReference type="PROSITE" id="PS50157">
    <property type="entry name" value="ZINC_FINGER_C2H2_2"/>
    <property type="match status" value="2"/>
</dbReference>
<comment type="caution">
    <text evidence="8">The sequence shown here is derived from an EMBL/GenBank/DDBJ whole genome shotgun (WGS) entry which is preliminary data.</text>
</comment>
<feature type="region of interest" description="Disordered" evidence="6">
    <location>
        <begin position="152"/>
        <end position="265"/>
    </location>
</feature>
<dbReference type="SUPFAM" id="SSF57667">
    <property type="entry name" value="beta-beta-alpha zinc fingers"/>
    <property type="match status" value="1"/>
</dbReference>
<protein>
    <submittedName>
        <fullName evidence="8">(diamondback moth) hypothetical protein</fullName>
    </submittedName>
</protein>
<keyword evidence="4" id="KW-0862">Zinc</keyword>
<feature type="compositionally biased region" description="Basic residues" evidence="6">
    <location>
        <begin position="212"/>
        <end position="223"/>
    </location>
</feature>
<keyword evidence="1" id="KW-0479">Metal-binding</keyword>
<dbReference type="PANTHER" id="PTHR24409">
    <property type="entry name" value="ZINC FINGER PROTEIN 142"/>
    <property type="match status" value="1"/>
</dbReference>
<accession>A0A8S4FY43</accession>
<feature type="domain" description="C2H2-type" evidence="7">
    <location>
        <begin position="88"/>
        <end position="116"/>
    </location>
</feature>
<sequence length="309" mass="34174">MCLDMSLRGPGAAAAAAAAGVGGALWSPLLALHACRLRRYLSDDCAAPRHDDRRRCAVCLAAFPSAWLLERHAALQHAACAPGDDKPFVCEQCGQSYRYRSAYVKHREQNHRARLPADKLFTCDVCGMQFRYLKSFKKHRLNHTLERLHTKTGEEERVTSTDEHRELDLSLRRARSPDDQDSTVDSNGPSDSIVTVDDSTDCRNSSAGEARRRTRRRRAPRVLRLRELHGRQLGGGGRGGGGAGARGRGAAGAAGGDERQRERERRFRVPVLRQVRALQGEPEAARAQAHRRAPFVCLFCGRAFGASRT</sequence>
<keyword evidence="2" id="KW-0677">Repeat</keyword>
<evidence type="ECO:0000256" key="3">
    <source>
        <dbReference type="ARBA" id="ARBA00022771"/>
    </source>
</evidence>
<proteinExistence type="predicted"/>
<dbReference type="Gene3D" id="3.30.160.60">
    <property type="entry name" value="Classic Zinc Finger"/>
    <property type="match status" value="2"/>
</dbReference>
<dbReference type="FunFam" id="3.30.160.60:FF:000446">
    <property type="entry name" value="Zinc finger protein"/>
    <property type="match status" value="1"/>
</dbReference>
<feature type="compositionally biased region" description="Basic and acidic residues" evidence="6">
    <location>
        <begin position="152"/>
        <end position="178"/>
    </location>
</feature>
<evidence type="ECO:0000256" key="2">
    <source>
        <dbReference type="ARBA" id="ARBA00022737"/>
    </source>
</evidence>
<dbReference type="GO" id="GO:0000977">
    <property type="term" value="F:RNA polymerase II transcription regulatory region sequence-specific DNA binding"/>
    <property type="evidence" value="ECO:0007669"/>
    <property type="project" value="TreeGrafter"/>
</dbReference>
<dbReference type="GO" id="GO:0000981">
    <property type="term" value="F:DNA-binding transcription factor activity, RNA polymerase II-specific"/>
    <property type="evidence" value="ECO:0007669"/>
    <property type="project" value="TreeGrafter"/>
</dbReference>
<dbReference type="GO" id="GO:0005634">
    <property type="term" value="C:nucleus"/>
    <property type="evidence" value="ECO:0007669"/>
    <property type="project" value="TreeGrafter"/>
</dbReference>
<evidence type="ECO:0000256" key="6">
    <source>
        <dbReference type="SAM" id="MobiDB-lite"/>
    </source>
</evidence>
<keyword evidence="3 5" id="KW-0863">Zinc-finger</keyword>
<dbReference type="PROSITE" id="PS00028">
    <property type="entry name" value="ZINC_FINGER_C2H2_1"/>
    <property type="match status" value="2"/>
</dbReference>
<organism evidence="8 9">
    <name type="scientific">Plutella xylostella</name>
    <name type="common">Diamondback moth</name>
    <name type="synonym">Plutella maculipennis</name>
    <dbReference type="NCBI Taxonomy" id="51655"/>
    <lineage>
        <taxon>Eukaryota</taxon>
        <taxon>Metazoa</taxon>
        <taxon>Ecdysozoa</taxon>
        <taxon>Arthropoda</taxon>
        <taxon>Hexapoda</taxon>
        <taxon>Insecta</taxon>
        <taxon>Pterygota</taxon>
        <taxon>Neoptera</taxon>
        <taxon>Endopterygota</taxon>
        <taxon>Lepidoptera</taxon>
        <taxon>Glossata</taxon>
        <taxon>Ditrysia</taxon>
        <taxon>Yponomeutoidea</taxon>
        <taxon>Plutellidae</taxon>
        <taxon>Plutella</taxon>
    </lineage>
</organism>
<reference evidence="8" key="1">
    <citation type="submission" date="2020-11" db="EMBL/GenBank/DDBJ databases">
        <authorList>
            <person name="Whiteford S."/>
        </authorList>
    </citation>
    <scope>NUCLEOTIDE SEQUENCE</scope>
</reference>
<dbReference type="EMBL" id="CAJHNJ030000057">
    <property type="protein sequence ID" value="CAG9133139.1"/>
    <property type="molecule type" value="Genomic_DNA"/>
</dbReference>
<evidence type="ECO:0000256" key="5">
    <source>
        <dbReference type="PROSITE-ProRule" id="PRU00042"/>
    </source>
</evidence>
<name>A0A8S4FY43_PLUXY</name>
<dbReference type="Pfam" id="PF00096">
    <property type="entry name" value="zf-C2H2"/>
    <property type="match status" value="2"/>
</dbReference>
<evidence type="ECO:0000313" key="9">
    <source>
        <dbReference type="Proteomes" id="UP000653454"/>
    </source>
</evidence>
<evidence type="ECO:0000256" key="4">
    <source>
        <dbReference type="ARBA" id="ARBA00022833"/>
    </source>
</evidence>
<evidence type="ECO:0000259" key="7">
    <source>
        <dbReference type="PROSITE" id="PS50157"/>
    </source>
</evidence>
<evidence type="ECO:0000313" key="8">
    <source>
        <dbReference type="EMBL" id="CAG9133139.1"/>
    </source>
</evidence>
<dbReference type="AlphaFoldDB" id="A0A8S4FY43"/>
<evidence type="ECO:0000256" key="1">
    <source>
        <dbReference type="ARBA" id="ARBA00022723"/>
    </source>
</evidence>
<dbReference type="Proteomes" id="UP000653454">
    <property type="component" value="Unassembled WGS sequence"/>
</dbReference>
<dbReference type="PANTHER" id="PTHR24409:SF295">
    <property type="entry name" value="AZ2-RELATED"/>
    <property type="match status" value="1"/>
</dbReference>
<feature type="compositionally biased region" description="Basic and acidic residues" evidence="6">
    <location>
        <begin position="256"/>
        <end position="265"/>
    </location>
</feature>
<feature type="domain" description="C2H2-type" evidence="7">
    <location>
        <begin position="121"/>
        <end position="148"/>
    </location>
</feature>
<dbReference type="SMART" id="SM00355">
    <property type="entry name" value="ZnF_C2H2"/>
    <property type="match status" value="3"/>
</dbReference>
<feature type="compositionally biased region" description="Gly residues" evidence="6">
    <location>
        <begin position="232"/>
        <end position="255"/>
    </location>
</feature>